<sequence>MVHTIHSTHDITLTPSLAYHHRYPRHPYKQISSKASKYHKMSETKIPLQTNLGTEPTIPTATASDEAPIPSSSAYSPMADSGGSKTKIVLACVFAAAAIALVTALIVWRYVPFPPQPHPASAVLSRITRPNTARPSYRYLRRQARPLRTFFRTSSYTRHRTHSYTSYPCSEGASASPSVRGKPISAPEPGSLVWSLPLPMPAQAHVKGVGEEKEELPGYVYEGAREAQALRSQAGLERPPGYVESTTVAVGNKGDAVLAVSVSRLD</sequence>
<name>A0A4Y9YZN5_9AGAM</name>
<protein>
    <submittedName>
        <fullName evidence="3">Uncharacterized protein</fullName>
    </submittedName>
</protein>
<evidence type="ECO:0000313" key="4">
    <source>
        <dbReference type="Proteomes" id="UP000298327"/>
    </source>
</evidence>
<keyword evidence="2" id="KW-0472">Membrane</keyword>
<feature type="region of interest" description="Disordered" evidence="1">
    <location>
        <begin position="50"/>
        <end position="75"/>
    </location>
</feature>
<evidence type="ECO:0000256" key="2">
    <source>
        <dbReference type="SAM" id="Phobius"/>
    </source>
</evidence>
<comment type="caution">
    <text evidence="3">The sequence shown here is derived from an EMBL/GenBank/DDBJ whole genome shotgun (WGS) entry which is preliminary data.</text>
</comment>
<reference evidence="3 4" key="1">
    <citation type="submission" date="2019-02" db="EMBL/GenBank/DDBJ databases">
        <title>Genome sequencing of the rare red list fungi Dentipellis fragilis.</title>
        <authorList>
            <person name="Buettner E."/>
            <person name="Kellner H."/>
        </authorList>
    </citation>
    <scope>NUCLEOTIDE SEQUENCE [LARGE SCALE GENOMIC DNA]</scope>
    <source>
        <strain evidence="3 4">DSM 105465</strain>
    </source>
</reference>
<evidence type="ECO:0000256" key="1">
    <source>
        <dbReference type="SAM" id="MobiDB-lite"/>
    </source>
</evidence>
<gene>
    <name evidence="3" type="ORF">EVG20_g3796</name>
</gene>
<keyword evidence="2" id="KW-0812">Transmembrane</keyword>
<feature type="transmembrane region" description="Helical" evidence="2">
    <location>
        <begin position="88"/>
        <end position="111"/>
    </location>
</feature>
<feature type="compositionally biased region" description="Polar residues" evidence="1">
    <location>
        <begin position="50"/>
        <end position="63"/>
    </location>
</feature>
<evidence type="ECO:0000313" key="3">
    <source>
        <dbReference type="EMBL" id="TFY67834.1"/>
    </source>
</evidence>
<feature type="compositionally biased region" description="Polar residues" evidence="1">
    <location>
        <begin position="163"/>
        <end position="177"/>
    </location>
</feature>
<keyword evidence="2" id="KW-1133">Transmembrane helix</keyword>
<dbReference type="Proteomes" id="UP000298327">
    <property type="component" value="Unassembled WGS sequence"/>
</dbReference>
<keyword evidence="4" id="KW-1185">Reference proteome</keyword>
<dbReference type="AlphaFoldDB" id="A0A4Y9YZN5"/>
<organism evidence="3 4">
    <name type="scientific">Dentipellis fragilis</name>
    <dbReference type="NCBI Taxonomy" id="205917"/>
    <lineage>
        <taxon>Eukaryota</taxon>
        <taxon>Fungi</taxon>
        <taxon>Dikarya</taxon>
        <taxon>Basidiomycota</taxon>
        <taxon>Agaricomycotina</taxon>
        <taxon>Agaricomycetes</taxon>
        <taxon>Russulales</taxon>
        <taxon>Hericiaceae</taxon>
        <taxon>Dentipellis</taxon>
    </lineage>
</organism>
<accession>A0A4Y9YZN5</accession>
<dbReference type="EMBL" id="SEOQ01000180">
    <property type="protein sequence ID" value="TFY67834.1"/>
    <property type="molecule type" value="Genomic_DNA"/>
</dbReference>
<dbReference type="OrthoDB" id="10493752at2759"/>
<feature type="region of interest" description="Disordered" evidence="1">
    <location>
        <begin position="162"/>
        <end position="182"/>
    </location>
</feature>
<proteinExistence type="predicted"/>